<protein>
    <submittedName>
        <fullName evidence="3">Outer membrane protein beta-barrel domain-containing protein</fullName>
    </submittedName>
</protein>
<dbReference type="AlphaFoldDB" id="A0A1H3M6S0"/>
<feature type="domain" description="Outer membrane protein beta-barrel" evidence="2">
    <location>
        <begin position="23"/>
        <end position="208"/>
    </location>
</feature>
<name>A0A1H3M6S0_9BACT</name>
<dbReference type="Pfam" id="PF13568">
    <property type="entry name" value="OMP_b-brl_2"/>
    <property type="match status" value="1"/>
</dbReference>
<keyword evidence="1" id="KW-0732">Signal</keyword>
<feature type="chain" id="PRO_5011501880" evidence="1">
    <location>
        <begin position="25"/>
        <end position="238"/>
    </location>
</feature>
<evidence type="ECO:0000256" key="1">
    <source>
        <dbReference type="SAM" id="SignalP"/>
    </source>
</evidence>
<dbReference type="EMBL" id="FNOV01000012">
    <property type="protein sequence ID" value="SDY72283.1"/>
    <property type="molecule type" value="Genomic_DNA"/>
</dbReference>
<sequence length="238" mass="25238">MLTSTRIIALAAVLALGGTTLAQAQVTIGPRIGLNLADISFKFEDIDDADLDTKLLVAPQAGITLNAAFGNLALQPSLLFSQKGTKVTVDESSPGFSNVTETTARLNYLELPVNLVYTTGGTEGFQVFAGPYIGFGLGGKIKQKYTVSQSGTTISESESYKVKFASKSKSNSDAEYFNQPDFGVNGGVGYKTGPFQVQAGYSLGLNNMVPKDSDGAKPDSKSHNRVIQFSLSYFFGSN</sequence>
<dbReference type="Proteomes" id="UP000199249">
    <property type="component" value="Unassembled WGS sequence"/>
</dbReference>
<accession>A0A1H3M6S0</accession>
<evidence type="ECO:0000313" key="4">
    <source>
        <dbReference type="Proteomes" id="UP000199249"/>
    </source>
</evidence>
<gene>
    <name evidence="3" type="ORF">SAMN04488069_11273</name>
</gene>
<feature type="signal peptide" evidence="1">
    <location>
        <begin position="1"/>
        <end position="24"/>
    </location>
</feature>
<dbReference type="InterPro" id="IPR025665">
    <property type="entry name" value="Beta-barrel_OMP_2"/>
</dbReference>
<evidence type="ECO:0000313" key="3">
    <source>
        <dbReference type="EMBL" id="SDY72283.1"/>
    </source>
</evidence>
<organism evidence="3 4">
    <name type="scientific">Hymenobacter psychrophilus</name>
    <dbReference type="NCBI Taxonomy" id="651662"/>
    <lineage>
        <taxon>Bacteria</taxon>
        <taxon>Pseudomonadati</taxon>
        <taxon>Bacteroidota</taxon>
        <taxon>Cytophagia</taxon>
        <taxon>Cytophagales</taxon>
        <taxon>Hymenobacteraceae</taxon>
        <taxon>Hymenobacter</taxon>
    </lineage>
</organism>
<evidence type="ECO:0000259" key="2">
    <source>
        <dbReference type="Pfam" id="PF13568"/>
    </source>
</evidence>
<proteinExistence type="predicted"/>
<reference evidence="4" key="1">
    <citation type="submission" date="2016-10" db="EMBL/GenBank/DDBJ databases">
        <authorList>
            <person name="Varghese N."/>
            <person name="Submissions S."/>
        </authorList>
    </citation>
    <scope>NUCLEOTIDE SEQUENCE [LARGE SCALE GENOMIC DNA]</scope>
    <source>
        <strain evidence="4">CGMCC 1.8975</strain>
    </source>
</reference>
<dbReference type="OrthoDB" id="949314at2"/>
<dbReference type="RefSeq" id="WP_092742333.1">
    <property type="nucleotide sequence ID" value="NZ_FNOV01000012.1"/>
</dbReference>
<keyword evidence="4" id="KW-1185">Reference proteome</keyword>
<dbReference type="STRING" id="651662.SAMN04488069_11273"/>